<dbReference type="AlphaFoldDB" id="A0AAV5VYQ0"/>
<proteinExistence type="predicted"/>
<evidence type="ECO:0000313" key="2">
    <source>
        <dbReference type="Proteomes" id="UP001432322"/>
    </source>
</evidence>
<reference evidence="1" key="1">
    <citation type="submission" date="2023-10" db="EMBL/GenBank/DDBJ databases">
        <title>Genome assembly of Pristionchus species.</title>
        <authorList>
            <person name="Yoshida K."/>
            <person name="Sommer R.J."/>
        </authorList>
    </citation>
    <scope>NUCLEOTIDE SEQUENCE</scope>
    <source>
        <strain evidence="1">RS5133</strain>
    </source>
</reference>
<dbReference type="EMBL" id="BTSY01000004">
    <property type="protein sequence ID" value="GMT23498.1"/>
    <property type="molecule type" value="Genomic_DNA"/>
</dbReference>
<feature type="non-terminal residue" evidence="1">
    <location>
        <position position="1"/>
    </location>
</feature>
<feature type="non-terminal residue" evidence="1">
    <location>
        <position position="68"/>
    </location>
</feature>
<organism evidence="1 2">
    <name type="scientific">Pristionchus fissidentatus</name>
    <dbReference type="NCBI Taxonomy" id="1538716"/>
    <lineage>
        <taxon>Eukaryota</taxon>
        <taxon>Metazoa</taxon>
        <taxon>Ecdysozoa</taxon>
        <taxon>Nematoda</taxon>
        <taxon>Chromadorea</taxon>
        <taxon>Rhabditida</taxon>
        <taxon>Rhabditina</taxon>
        <taxon>Diplogasteromorpha</taxon>
        <taxon>Diplogasteroidea</taxon>
        <taxon>Neodiplogasteridae</taxon>
        <taxon>Pristionchus</taxon>
    </lineage>
</organism>
<keyword evidence="2" id="KW-1185">Reference proteome</keyword>
<accession>A0AAV5VYQ0</accession>
<comment type="caution">
    <text evidence="1">The sequence shown here is derived from an EMBL/GenBank/DDBJ whole genome shotgun (WGS) entry which is preliminary data.</text>
</comment>
<protein>
    <submittedName>
        <fullName evidence="1">Uncharacterized protein</fullName>
    </submittedName>
</protein>
<gene>
    <name evidence="1" type="ORF">PFISCL1PPCAC_14795</name>
</gene>
<evidence type="ECO:0000313" key="1">
    <source>
        <dbReference type="EMBL" id="GMT23498.1"/>
    </source>
</evidence>
<name>A0AAV5VYQ0_9BILA</name>
<dbReference type="Proteomes" id="UP001432322">
    <property type="component" value="Unassembled WGS sequence"/>
</dbReference>
<sequence>RRSDDFLHSFDRKKCEAFECSQTSRQYIQAFRVYSNLHDHTKYDIRFVRNYNTERRSCYRNISVINSR</sequence>